<keyword evidence="7" id="KW-1185">Reference proteome</keyword>
<reference evidence="6" key="1">
    <citation type="submission" date="2023-06" db="EMBL/GenBank/DDBJ databases">
        <title>Survivors Of The Sea: Transcriptome response of Skeletonema marinoi to long-term dormancy.</title>
        <authorList>
            <person name="Pinder M.I.M."/>
            <person name="Kourtchenko O."/>
            <person name="Robertson E.K."/>
            <person name="Larsson T."/>
            <person name="Maumus F."/>
            <person name="Osuna-Cruz C.M."/>
            <person name="Vancaester E."/>
            <person name="Stenow R."/>
            <person name="Vandepoele K."/>
            <person name="Ploug H."/>
            <person name="Bruchert V."/>
            <person name="Godhe A."/>
            <person name="Topel M."/>
        </authorList>
    </citation>
    <scope>NUCLEOTIDE SEQUENCE</scope>
    <source>
        <strain evidence="6">R05AC</strain>
    </source>
</reference>
<dbReference type="PROSITE" id="PS01360">
    <property type="entry name" value="ZF_MYND_1"/>
    <property type="match status" value="1"/>
</dbReference>
<dbReference type="SMART" id="SM00671">
    <property type="entry name" value="SEL1"/>
    <property type="match status" value="3"/>
</dbReference>
<dbReference type="InterPro" id="IPR006597">
    <property type="entry name" value="Sel1-like"/>
</dbReference>
<dbReference type="Gene3D" id="1.25.40.10">
    <property type="entry name" value="Tetratricopeptide repeat domain"/>
    <property type="match status" value="1"/>
</dbReference>
<gene>
    <name evidence="6" type="ORF">QTG54_016804</name>
</gene>
<keyword evidence="3" id="KW-0862">Zinc</keyword>
<dbReference type="InterPro" id="IPR002893">
    <property type="entry name" value="Znf_MYND"/>
</dbReference>
<evidence type="ECO:0000256" key="1">
    <source>
        <dbReference type="ARBA" id="ARBA00022723"/>
    </source>
</evidence>
<sequence>MSSAAMGDDAEERCASCGITGGDDDDIKLKNCTACKLVKYCGVECQRNHRPQHKRACKKRAAELKDELLFKQPESTNFGDCPICFLPMRITAQQDELKIFKKSCCSKVICNGCEYANTLREKAERLPMTCPFCRHPVMKNEAECHLHTMKRVEANDPFACYQAGMRRFSASDYATAIEYFDKAIELGDIESHHLLSIVYKNGHGVQRDIKKVTYHLEKAAIGGHPIARHNLGWGEHDKGNIDRAVKHFIIAAKLGIDESMQVLKTLYTKRVVSKEDFAATLRAYQEAVDAMKSPQRDAAESAENNIWDTDIIRDSDVCV</sequence>
<evidence type="ECO:0000256" key="3">
    <source>
        <dbReference type="ARBA" id="ARBA00022833"/>
    </source>
</evidence>
<dbReference type="InterPro" id="IPR052748">
    <property type="entry name" value="ISR_Activator"/>
</dbReference>
<dbReference type="Pfam" id="PF01753">
    <property type="entry name" value="zf-MYND"/>
    <property type="match status" value="1"/>
</dbReference>
<dbReference type="GO" id="GO:0008270">
    <property type="term" value="F:zinc ion binding"/>
    <property type="evidence" value="ECO:0007669"/>
    <property type="project" value="UniProtKB-KW"/>
</dbReference>
<evidence type="ECO:0000256" key="2">
    <source>
        <dbReference type="ARBA" id="ARBA00022771"/>
    </source>
</evidence>
<dbReference type="SUPFAM" id="SSF81901">
    <property type="entry name" value="HCP-like"/>
    <property type="match status" value="1"/>
</dbReference>
<comment type="caution">
    <text evidence="6">The sequence shown here is derived from an EMBL/GenBank/DDBJ whole genome shotgun (WGS) entry which is preliminary data.</text>
</comment>
<protein>
    <submittedName>
        <fullName evidence="6">Zf-MYND and TPR domain-containing protein</fullName>
    </submittedName>
</protein>
<dbReference type="InterPro" id="IPR013083">
    <property type="entry name" value="Znf_RING/FYVE/PHD"/>
</dbReference>
<dbReference type="Proteomes" id="UP001224775">
    <property type="component" value="Unassembled WGS sequence"/>
</dbReference>
<dbReference type="PANTHER" id="PTHR45011">
    <property type="entry name" value="DAP3-BINDING CELL DEATH ENHANCER 1"/>
    <property type="match status" value="1"/>
</dbReference>
<evidence type="ECO:0000259" key="5">
    <source>
        <dbReference type="PROSITE" id="PS50865"/>
    </source>
</evidence>
<dbReference type="Gene3D" id="3.30.40.10">
    <property type="entry name" value="Zinc/RING finger domain, C3HC4 (zinc finger)"/>
    <property type="match status" value="1"/>
</dbReference>
<evidence type="ECO:0000313" key="7">
    <source>
        <dbReference type="Proteomes" id="UP001224775"/>
    </source>
</evidence>
<dbReference type="EMBL" id="JATAAI010000065">
    <property type="protein sequence ID" value="KAK1732521.1"/>
    <property type="molecule type" value="Genomic_DNA"/>
</dbReference>
<evidence type="ECO:0000313" key="6">
    <source>
        <dbReference type="EMBL" id="KAK1732521.1"/>
    </source>
</evidence>
<dbReference type="InterPro" id="IPR011990">
    <property type="entry name" value="TPR-like_helical_dom_sf"/>
</dbReference>
<keyword evidence="2 4" id="KW-0863">Zinc-finger</keyword>
<dbReference type="AlphaFoldDB" id="A0AAD9D3G5"/>
<dbReference type="Gene3D" id="6.10.140.2220">
    <property type="match status" value="1"/>
</dbReference>
<dbReference type="PANTHER" id="PTHR45011:SF1">
    <property type="entry name" value="DAP3-BINDING CELL DEATH ENHANCER 1"/>
    <property type="match status" value="1"/>
</dbReference>
<name>A0AAD9D3G5_9STRA</name>
<dbReference type="PROSITE" id="PS50865">
    <property type="entry name" value="ZF_MYND_2"/>
    <property type="match status" value="1"/>
</dbReference>
<organism evidence="6 7">
    <name type="scientific">Skeletonema marinoi</name>
    <dbReference type="NCBI Taxonomy" id="267567"/>
    <lineage>
        <taxon>Eukaryota</taxon>
        <taxon>Sar</taxon>
        <taxon>Stramenopiles</taxon>
        <taxon>Ochrophyta</taxon>
        <taxon>Bacillariophyta</taxon>
        <taxon>Coscinodiscophyceae</taxon>
        <taxon>Thalassiosirophycidae</taxon>
        <taxon>Thalassiosirales</taxon>
        <taxon>Skeletonemataceae</taxon>
        <taxon>Skeletonema</taxon>
        <taxon>Skeletonema marinoi-dohrnii complex</taxon>
    </lineage>
</organism>
<evidence type="ECO:0000256" key="4">
    <source>
        <dbReference type="PROSITE-ProRule" id="PRU00134"/>
    </source>
</evidence>
<feature type="domain" description="MYND-type" evidence="5">
    <location>
        <begin position="14"/>
        <end position="57"/>
    </location>
</feature>
<keyword evidence="1" id="KW-0479">Metal-binding</keyword>
<proteinExistence type="predicted"/>
<dbReference type="Pfam" id="PF08238">
    <property type="entry name" value="Sel1"/>
    <property type="match status" value="3"/>
</dbReference>
<accession>A0AAD9D3G5</accession>
<dbReference type="SUPFAM" id="SSF144232">
    <property type="entry name" value="HIT/MYND zinc finger-like"/>
    <property type="match status" value="1"/>
</dbReference>